<dbReference type="RefSeq" id="WP_028528049.1">
    <property type="nucleotide sequence ID" value="NZ_CABLBR010000007.1"/>
</dbReference>
<gene>
    <name evidence="1" type="ORF">NQ502_02255</name>
</gene>
<protein>
    <submittedName>
        <fullName evidence="1">Uncharacterized protein</fullName>
    </submittedName>
</protein>
<keyword evidence="2" id="KW-1185">Reference proteome</keyword>
<evidence type="ECO:0000313" key="2">
    <source>
        <dbReference type="Proteomes" id="UP001060164"/>
    </source>
</evidence>
<organism evidence="1 2">
    <name type="scientific">Ruminococcus gauvreauii</name>
    <dbReference type="NCBI Taxonomy" id="438033"/>
    <lineage>
        <taxon>Bacteria</taxon>
        <taxon>Bacillati</taxon>
        <taxon>Bacillota</taxon>
        <taxon>Clostridia</taxon>
        <taxon>Eubacteriales</taxon>
        <taxon>Oscillospiraceae</taxon>
        <taxon>Ruminococcus</taxon>
    </lineage>
</organism>
<sequence>MKHREFVYTGEPMPRLDEPEYAAFLTEIQKAIFWSLEKRKLLTPTQREHCLRELEHCRQCTVNQNIRL</sequence>
<dbReference type="EMBL" id="CP102290">
    <property type="protein sequence ID" value="UWP59905.1"/>
    <property type="molecule type" value="Genomic_DNA"/>
</dbReference>
<proteinExistence type="predicted"/>
<evidence type="ECO:0000313" key="1">
    <source>
        <dbReference type="EMBL" id="UWP59905.1"/>
    </source>
</evidence>
<name>A0ABY5VH33_9FIRM</name>
<reference evidence="1" key="1">
    <citation type="journal article" date="2022" name="Cell">
        <title>Design, construction, and in vivo augmentation of a complex gut microbiome.</title>
        <authorList>
            <person name="Cheng A.G."/>
            <person name="Ho P.Y."/>
            <person name="Aranda-Diaz A."/>
            <person name="Jain S."/>
            <person name="Yu F.B."/>
            <person name="Meng X."/>
            <person name="Wang M."/>
            <person name="Iakiviak M."/>
            <person name="Nagashima K."/>
            <person name="Zhao A."/>
            <person name="Murugkar P."/>
            <person name="Patil A."/>
            <person name="Atabakhsh K."/>
            <person name="Weakley A."/>
            <person name="Yan J."/>
            <person name="Brumbaugh A.R."/>
            <person name="Higginbottom S."/>
            <person name="Dimas A."/>
            <person name="Shiver A.L."/>
            <person name="Deutschbauer A."/>
            <person name="Neff N."/>
            <person name="Sonnenburg J.L."/>
            <person name="Huang K.C."/>
            <person name="Fischbach M.A."/>
        </authorList>
    </citation>
    <scope>NUCLEOTIDE SEQUENCE</scope>
    <source>
        <strain evidence="1">DSM 19829</strain>
    </source>
</reference>
<dbReference type="Proteomes" id="UP001060164">
    <property type="component" value="Chromosome"/>
</dbReference>
<accession>A0ABY5VH33</accession>